<evidence type="ECO:0000313" key="1">
    <source>
        <dbReference type="EMBL" id="KAI4323732.1"/>
    </source>
</evidence>
<dbReference type="Proteomes" id="UP000828941">
    <property type="component" value="Chromosome 9"/>
</dbReference>
<dbReference type="EMBL" id="CM039434">
    <property type="protein sequence ID" value="KAI4323732.1"/>
    <property type="molecule type" value="Genomic_DNA"/>
</dbReference>
<gene>
    <name evidence="1" type="ORF">L6164_023315</name>
</gene>
<name>A0ACB9MJC7_BAUVA</name>
<protein>
    <submittedName>
        <fullName evidence="1">Uncharacterized protein</fullName>
    </submittedName>
</protein>
<reference evidence="1 2" key="1">
    <citation type="journal article" date="2022" name="DNA Res.">
        <title>Chromosomal-level genome assembly of the orchid tree Bauhinia variegata (Leguminosae; Cercidoideae) supports the allotetraploid origin hypothesis of Bauhinia.</title>
        <authorList>
            <person name="Zhong Y."/>
            <person name="Chen Y."/>
            <person name="Zheng D."/>
            <person name="Pang J."/>
            <person name="Liu Y."/>
            <person name="Luo S."/>
            <person name="Meng S."/>
            <person name="Qian L."/>
            <person name="Wei D."/>
            <person name="Dai S."/>
            <person name="Zhou R."/>
        </authorList>
    </citation>
    <scope>NUCLEOTIDE SEQUENCE [LARGE SCALE GENOMIC DNA]</scope>
    <source>
        <strain evidence="1">BV-YZ2020</strain>
    </source>
</reference>
<evidence type="ECO:0000313" key="2">
    <source>
        <dbReference type="Proteomes" id="UP000828941"/>
    </source>
</evidence>
<accession>A0ACB9MJC7</accession>
<comment type="caution">
    <text evidence="1">The sequence shown here is derived from an EMBL/GenBank/DDBJ whole genome shotgun (WGS) entry which is preliminary data.</text>
</comment>
<organism evidence="1 2">
    <name type="scientific">Bauhinia variegata</name>
    <name type="common">Purple orchid tree</name>
    <name type="synonym">Phanera variegata</name>
    <dbReference type="NCBI Taxonomy" id="167791"/>
    <lineage>
        <taxon>Eukaryota</taxon>
        <taxon>Viridiplantae</taxon>
        <taxon>Streptophyta</taxon>
        <taxon>Embryophyta</taxon>
        <taxon>Tracheophyta</taxon>
        <taxon>Spermatophyta</taxon>
        <taxon>Magnoliopsida</taxon>
        <taxon>eudicotyledons</taxon>
        <taxon>Gunneridae</taxon>
        <taxon>Pentapetalae</taxon>
        <taxon>rosids</taxon>
        <taxon>fabids</taxon>
        <taxon>Fabales</taxon>
        <taxon>Fabaceae</taxon>
        <taxon>Cercidoideae</taxon>
        <taxon>Cercideae</taxon>
        <taxon>Bauhiniinae</taxon>
        <taxon>Bauhinia</taxon>
    </lineage>
</organism>
<sequence>MAILLGTTSRNGEQEGKITVFVVLSCVVAAMGGLLYGYDTGITGGVTSMNSFLKEFFPEIYQKEEEHTESSNYCKYDSQLLTAFSSSLYVSGIIASFLASHITGNYGRKPSMITGGVAFLAGGILCGAAFNVYMLIVGRLFLGVGVGFANQSVPLYLSEMAPARVRGAFSIGFQFSSSIGTLAASLINFGFEKIKAKLKDHGELSEGD</sequence>
<proteinExistence type="predicted"/>
<keyword evidence="2" id="KW-1185">Reference proteome</keyword>